<proteinExistence type="predicted"/>
<evidence type="ECO:0000313" key="2">
    <source>
        <dbReference type="Proteomes" id="UP000278804"/>
    </source>
</evidence>
<dbReference type="CDD" id="cd09024">
    <property type="entry name" value="Aldose_epim_lacX"/>
    <property type="match status" value="1"/>
</dbReference>
<name>A0A3S8RKT3_9FIRM</name>
<evidence type="ECO:0000313" key="1">
    <source>
        <dbReference type="EMBL" id="AZK43484.1"/>
    </source>
</evidence>
<organism evidence="1 2">
    <name type="scientific">Erysipelothrix piscisicarius</name>
    <dbReference type="NCBI Taxonomy" id="2485784"/>
    <lineage>
        <taxon>Bacteria</taxon>
        <taxon>Bacillati</taxon>
        <taxon>Bacillota</taxon>
        <taxon>Erysipelotrichia</taxon>
        <taxon>Erysipelotrichales</taxon>
        <taxon>Erysipelotrichaceae</taxon>
        <taxon>Erysipelothrix</taxon>
    </lineage>
</organism>
<keyword evidence="2" id="KW-1185">Reference proteome</keyword>
<sequence>MKLENESLLLEFDCKGAELRRALNKETQKELMWNGDAAFWGRVSPVLFPIVGKVFNGKYTIDGQDYQLSQHGFLRDQEFEVVRHTENEFVFEFHSNDALLEVYPYKHKVQIAYKLDGKRITVTWHIFNKDENEMFYAIGAHPAFLLDDEGDYEFVFEQTENVHQYGLKEGFIDGKAPVQLDRLEVNEANFKDTTLIYDHTSEVTLINKNTQESVTVAYEGFDYLALWRPCKEGVMAPFVCIEPWVGIADEYGGYPDIREKLGIKRLQKGDDIVHQYTVTFQ</sequence>
<accession>A0A3S8RKT3</accession>
<dbReference type="InterPro" id="IPR014718">
    <property type="entry name" value="GH-type_carb-bd"/>
</dbReference>
<dbReference type="EMBL" id="CP034234">
    <property type="protein sequence ID" value="AZK43484.1"/>
    <property type="molecule type" value="Genomic_DNA"/>
</dbReference>
<dbReference type="GO" id="GO:0016853">
    <property type="term" value="F:isomerase activity"/>
    <property type="evidence" value="ECO:0007669"/>
    <property type="project" value="InterPro"/>
</dbReference>
<dbReference type="Pfam" id="PF01263">
    <property type="entry name" value="Aldose_epim"/>
    <property type="match status" value="1"/>
</dbReference>
<dbReference type="Gene3D" id="2.70.98.10">
    <property type="match status" value="1"/>
</dbReference>
<dbReference type="InterPro" id="IPR011013">
    <property type="entry name" value="Gal_mutarotase_sf_dom"/>
</dbReference>
<dbReference type="InterPro" id="IPR008183">
    <property type="entry name" value="Aldose_1/G6P_1-epimerase"/>
</dbReference>
<dbReference type="Proteomes" id="UP000278804">
    <property type="component" value="Chromosome"/>
</dbReference>
<protein>
    <submittedName>
        <fullName evidence="1">Aldose 1-epimerase family protein</fullName>
    </submittedName>
</protein>
<dbReference type="InterPro" id="IPR037481">
    <property type="entry name" value="LacX"/>
</dbReference>
<reference evidence="1 2" key="1">
    <citation type="journal article" date="2020" name="Int. J. Syst. Evol. Microbiol.">
        <title>Description of Erysipelothrix piscisicarius sp. nov., an emergent fish pathogen, and assessment of virulence using a tiger barb (Puntigrus tetrazona) infection model.</title>
        <authorList>
            <person name="Pomaranski E.K."/>
            <person name="Griffin M.J."/>
            <person name="Camus A.C."/>
            <person name="Armwood A.R."/>
            <person name="Shelley J."/>
            <person name="Waldbieser G.C."/>
            <person name="LaFrentz B.R."/>
            <person name="Garcia J.C."/>
            <person name="Yanong R."/>
            <person name="Soto E."/>
        </authorList>
    </citation>
    <scope>NUCLEOTIDE SEQUENCE [LARGE SCALE GENOMIC DNA]</scope>
    <source>
        <strain evidence="1 2">15TAL0474</strain>
    </source>
</reference>
<dbReference type="AlphaFoldDB" id="A0A3S8RKT3"/>
<dbReference type="RefSeq" id="WP_125163708.1">
    <property type="nucleotide sequence ID" value="NZ_CP034234.1"/>
</dbReference>
<gene>
    <name evidence="1" type="ORF">EEI45_00455</name>
</gene>
<dbReference type="GO" id="GO:0030246">
    <property type="term" value="F:carbohydrate binding"/>
    <property type="evidence" value="ECO:0007669"/>
    <property type="project" value="InterPro"/>
</dbReference>
<dbReference type="SUPFAM" id="SSF74650">
    <property type="entry name" value="Galactose mutarotase-like"/>
    <property type="match status" value="1"/>
</dbReference>
<dbReference type="KEGG" id="eri:EEI45_00455"/>
<dbReference type="GO" id="GO:0005975">
    <property type="term" value="P:carbohydrate metabolic process"/>
    <property type="evidence" value="ECO:0007669"/>
    <property type="project" value="InterPro"/>
</dbReference>